<comment type="catalytic activity">
    <reaction evidence="8">
        <text>N-methylethanolamine phosphate + S-adenosyl-L-methionine = N,N-dimethylethanolamine phosphate + S-adenosyl-L-homocysteine + H(+)</text>
        <dbReference type="Rhea" id="RHEA:25321"/>
        <dbReference type="ChEBI" id="CHEBI:15378"/>
        <dbReference type="ChEBI" id="CHEBI:57781"/>
        <dbReference type="ChEBI" id="CHEBI:57856"/>
        <dbReference type="ChEBI" id="CHEBI:58641"/>
        <dbReference type="ChEBI" id="CHEBI:59789"/>
        <dbReference type="EC" id="2.1.1.103"/>
    </reaction>
    <physiologicalReaction direction="left-to-right" evidence="8">
        <dbReference type="Rhea" id="RHEA:25322"/>
    </physiologicalReaction>
</comment>
<comment type="catalytic activity">
    <reaction evidence="7">
        <text>phosphoethanolamine + S-adenosyl-L-methionine = N-methylethanolamine phosphate + S-adenosyl-L-homocysteine + H(+)</text>
        <dbReference type="Rhea" id="RHEA:20365"/>
        <dbReference type="ChEBI" id="CHEBI:15378"/>
        <dbReference type="ChEBI" id="CHEBI:57781"/>
        <dbReference type="ChEBI" id="CHEBI:57856"/>
        <dbReference type="ChEBI" id="CHEBI:58190"/>
        <dbReference type="ChEBI" id="CHEBI:59789"/>
        <dbReference type="EC" id="2.1.1.103"/>
    </reaction>
    <physiologicalReaction direction="left-to-right" evidence="7">
        <dbReference type="Rhea" id="RHEA:20366"/>
    </physiologicalReaction>
</comment>
<feature type="domain" description="Methyltransferase" evidence="10">
    <location>
        <begin position="61"/>
        <end position="154"/>
    </location>
</feature>
<keyword evidence="3" id="KW-0489">Methyltransferase</keyword>
<evidence type="ECO:0000256" key="2">
    <source>
        <dbReference type="ARBA" id="ARBA00005189"/>
    </source>
</evidence>
<evidence type="ECO:0000256" key="3">
    <source>
        <dbReference type="ARBA" id="ARBA00022603"/>
    </source>
</evidence>
<evidence type="ECO:0000256" key="6">
    <source>
        <dbReference type="ARBA" id="ARBA00047619"/>
    </source>
</evidence>
<protein>
    <recommendedName>
        <fullName evidence="5">phosphoethanolamine N-methyltransferase</fullName>
        <ecNumber evidence="5">2.1.1.103</ecNumber>
    </recommendedName>
</protein>
<sequence>MTAVESTQNGNLRGDMTKFWESHSNQASLEEMMLDTNASTLSKEELPEVLALLPELKGKKVLELGGGIGRFTGVIAEQANHVTTVDFMKSFIDKSKENNQKFTNIEYITADVTKLQMEKGSYDVIFSNWLLMYLSDEEVRQLATKMLSWLKEGGFLFFRESCLHQSGNAKRQFNPSKYRSPELYNTLFQSVSVSGSGKDPWGFDLCFSQSLQSYIKLKNNRNQICWLMEKRQREVGENHGFATFQQFLDNKQYSKNSILRYEKVFGEGYVSTGGAKTTEEFVKMLDLKPGQKVLDVGCGIGGGDFYMSKLYKVDVLGVDLSGNMIEIAWERGRSQADLPVRFEVGDITKREYPLGSFDVVYSRDTILHIKDKLTLFKRFLTWLKPGGKLLISDYCCGEPPHSEEFKAYVKQRGYILYTPQQYGKLIEEAGFVNVKAEDRSQQFLDVLNSERNNLANNKQEFLKDFTEEDFNYLEDGWSSKLKRVGNKDQAWGLFYAEKAQ</sequence>
<dbReference type="EC" id="2.1.1.103" evidence="5"/>
<comment type="catalytic activity">
    <reaction evidence="6">
        <text>N,N-dimethylethanolamine phosphate + S-adenosyl-L-methionine = phosphocholine + S-adenosyl-L-homocysteine + H(+)</text>
        <dbReference type="Rhea" id="RHEA:25325"/>
        <dbReference type="ChEBI" id="CHEBI:15378"/>
        <dbReference type="ChEBI" id="CHEBI:57856"/>
        <dbReference type="ChEBI" id="CHEBI:58641"/>
        <dbReference type="ChEBI" id="CHEBI:59789"/>
        <dbReference type="ChEBI" id="CHEBI:295975"/>
        <dbReference type="EC" id="2.1.1.103"/>
    </reaction>
    <physiologicalReaction direction="left-to-right" evidence="6">
        <dbReference type="Rhea" id="RHEA:25326"/>
    </physiologicalReaction>
</comment>
<evidence type="ECO:0000256" key="5">
    <source>
        <dbReference type="ARBA" id="ARBA00035674"/>
    </source>
</evidence>
<accession>A0A9Q1CAJ6</accession>
<comment type="pathway">
    <text evidence="1">Phospholipid metabolism; phosphatidylcholine biosynthesis.</text>
</comment>
<comment type="caution">
    <text evidence="11">The sequence shown here is derived from an EMBL/GenBank/DDBJ whole genome shotgun (WGS) entry which is preliminary data.</text>
</comment>
<evidence type="ECO:0000313" key="11">
    <source>
        <dbReference type="EMBL" id="KAJ8041198.1"/>
    </source>
</evidence>
<evidence type="ECO:0000259" key="10">
    <source>
        <dbReference type="Pfam" id="PF13649"/>
    </source>
</evidence>
<dbReference type="EMBL" id="JAIZAY010000005">
    <property type="protein sequence ID" value="KAJ8041198.1"/>
    <property type="molecule type" value="Genomic_DNA"/>
</dbReference>
<organism evidence="11 12">
    <name type="scientific">Holothuria leucospilota</name>
    <name type="common">Black long sea cucumber</name>
    <name type="synonym">Mertensiothuria leucospilota</name>
    <dbReference type="NCBI Taxonomy" id="206669"/>
    <lineage>
        <taxon>Eukaryota</taxon>
        <taxon>Metazoa</taxon>
        <taxon>Echinodermata</taxon>
        <taxon>Eleutherozoa</taxon>
        <taxon>Echinozoa</taxon>
        <taxon>Holothuroidea</taxon>
        <taxon>Aspidochirotacea</taxon>
        <taxon>Aspidochirotida</taxon>
        <taxon>Holothuriidae</taxon>
        <taxon>Holothuria</taxon>
    </lineage>
</organism>
<evidence type="ECO:0000313" key="12">
    <source>
        <dbReference type="Proteomes" id="UP001152320"/>
    </source>
</evidence>
<evidence type="ECO:0000256" key="1">
    <source>
        <dbReference type="ARBA" id="ARBA00004969"/>
    </source>
</evidence>
<feature type="domain" description="Methyltransferase type 11" evidence="9">
    <location>
        <begin position="294"/>
        <end position="391"/>
    </location>
</feature>
<keyword evidence="12" id="KW-1185">Reference proteome</keyword>
<reference evidence="11" key="1">
    <citation type="submission" date="2021-10" db="EMBL/GenBank/DDBJ databases">
        <title>Tropical sea cucumber genome reveals ecological adaptation and Cuvierian tubules defense mechanism.</title>
        <authorList>
            <person name="Chen T."/>
        </authorList>
    </citation>
    <scope>NUCLEOTIDE SEQUENCE</scope>
    <source>
        <strain evidence="11">Nanhai2018</strain>
        <tissue evidence="11">Muscle</tissue>
    </source>
</reference>
<dbReference type="GO" id="GO:0032259">
    <property type="term" value="P:methylation"/>
    <property type="evidence" value="ECO:0007669"/>
    <property type="project" value="UniProtKB-KW"/>
</dbReference>
<evidence type="ECO:0000259" key="9">
    <source>
        <dbReference type="Pfam" id="PF08241"/>
    </source>
</evidence>
<name>A0A9Q1CAJ6_HOLLE</name>
<dbReference type="InterPro" id="IPR013216">
    <property type="entry name" value="Methyltransf_11"/>
</dbReference>
<proteinExistence type="predicted"/>
<dbReference type="PANTHER" id="PTHR44307">
    <property type="entry name" value="PHOSPHOETHANOLAMINE METHYLTRANSFERASE"/>
    <property type="match status" value="1"/>
</dbReference>
<dbReference type="GO" id="GO:0000234">
    <property type="term" value="F:phosphoethanolamine N-methyltransferase activity"/>
    <property type="evidence" value="ECO:0007669"/>
    <property type="project" value="UniProtKB-EC"/>
</dbReference>
<comment type="pathway">
    <text evidence="2">Lipid metabolism.</text>
</comment>
<dbReference type="AlphaFoldDB" id="A0A9Q1CAJ6"/>
<gene>
    <name evidence="11" type="ORF">HOLleu_11941</name>
</gene>
<dbReference type="SUPFAM" id="SSF53335">
    <property type="entry name" value="S-adenosyl-L-methionine-dependent methyltransferases"/>
    <property type="match status" value="2"/>
</dbReference>
<dbReference type="CDD" id="cd02440">
    <property type="entry name" value="AdoMet_MTases"/>
    <property type="match status" value="2"/>
</dbReference>
<dbReference type="Gene3D" id="3.40.50.150">
    <property type="entry name" value="Vaccinia Virus protein VP39"/>
    <property type="match status" value="2"/>
</dbReference>
<dbReference type="PANTHER" id="PTHR44307:SF2">
    <property type="entry name" value="PHOSPHOETHANOLAMINE METHYLTRANSFERASE ISOFORM X1"/>
    <property type="match status" value="1"/>
</dbReference>
<dbReference type="InterPro" id="IPR029063">
    <property type="entry name" value="SAM-dependent_MTases_sf"/>
</dbReference>
<evidence type="ECO:0000256" key="4">
    <source>
        <dbReference type="ARBA" id="ARBA00022679"/>
    </source>
</evidence>
<dbReference type="InterPro" id="IPR041698">
    <property type="entry name" value="Methyltransf_25"/>
</dbReference>
<dbReference type="Pfam" id="PF08241">
    <property type="entry name" value="Methyltransf_11"/>
    <property type="match status" value="1"/>
</dbReference>
<dbReference type="OrthoDB" id="8300214at2759"/>
<evidence type="ECO:0000256" key="8">
    <source>
        <dbReference type="ARBA" id="ARBA00047841"/>
    </source>
</evidence>
<evidence type="ECO:0000256" key="7">
    <source>
        <dbReference type="ARBA" id="ARBA00047622"/>
    </source>
</evidence>
<dbReference type="Pfam" id="PF13649">
    <property type="entry name" value="Methyltransf_25"/>
    <property type="match status" value="1"/>
</dbReference>
<keyword evidence="4" id="KW-0808">Transferase</keyword>
<dbReference type="Proteomes" id="UP001152320">
    <property type="component" value="Chromosome 5"/>
</dbReference>